<feature type="coiled-coil region" evidence="1">
    <location>
        <begin position="387"/>
        <end position="424"/>
    </location>
</feature>
<comment type="caution">
    <text evidence="3">The sequence shown here is derived from an EMBL/GenBank/DDBJ whole genome shotgun (WGS) entry which is preliminary data.</text>
</comment>
<dbReference type="InterPro" id="IPR045055">
    <property type="entry name" value="DNA2/NAM7-like"/>
</dbReference>
<dbReference type="SUPFAM" id="SSF52980">
    <property type="entry name" value="Restriction endonuclease-like"/>
    <property type="match status" value="1"/>
</dbReference>
<dbReference type="PANTHER" id="PTHR10887:SF495">
    <property type="entry name" value="HELICASE SENATAXIN ISOFORM X1-RELATED"/>
    <property type="match status" value="1"/>
</dbReference>
<dbReference type="Gene3D" id="3.40.960.10">
    <property type="entry name" value="VSR Endonuclease"/>
    <property type="match status" value="1"/>
</dbReference>
<dbReference type="Gene3D" id="3.40.50.300">
    <property type="entry name" value="P-loop containing nucleotide triphosphate hydrolases"/>
    <property type="match status" value="3"/>
</dbReference>
<dbReference type="InterPro" id="IPR047187">
    <property type="entry name" value="SF1_C_Upf1"/>
</dbReference>
<dbReference type="FunFam" id="3.40.50.300:FF:002063">
    <property type="entry name" value="DNA helicase related protein"/>
    <property type="match status" value="1"/>
</dbReference>
<dbReference type="Proteomes" id="UP000257045">
    <property type="component" value="Unassembled WGS sequence"/>
</dbReference>
<keyword evidence="4" id="KW-1185">Reference proteome</keyword>
<dbReference type="SUPFAM" id="SSF52540">
    <property type="entry name" value="P-loop containing nucleoside triphosphate hydrolases"/>
    <property type="match status" value="1"/>
</dbReference>
<dbReference type="Pfam" id="PF13087">
    <property type="entry name" value="AAA_12"/>
    <property type="match status" value="1"/>
</dbReference>
<dbReference type="InterPro" id="IPR027417">
    <property type="entry name" value="P-loop_NTPase"/>
</dbReference>
<evidence type="ECO:0000256" key="1">
    <source>
        <dbReference type="SAM" id="Coils"/>
    </source>
</evidence>
<accession>A0A3D8J2H2</accession>
<evidence type="ECO:0000259" key="2">
    <source>
        <dbReference type="SMART" id="SM00952"/>
    </source>
</evidence>
<dbReference type="FunFam" id="3.40.960.10:FF:000002">
    <property type="entry name" value="DNA helicase related protein"/>
    <property type="match status" value="1"/>
</dbReference>
<evidence type="ECO:0000313" key="4">
    <source>
        <dbReference type="Proteomes" id="UP000257045"/>
    </source>
</evidence>
<dbReference type="SMART" id="SM00952">
    <property type="entry name" value="RAP"/>
    <property type="match status" value="1"/>
</dbReference>
<evidence type="ECO:0000313" key="3">
    <source>
        <dbReference type="EMBL" id="RDU71742.1"/>
    </source>
</evidence>
<dbReference type="Pfam" id="PF13086">
    <property type="entry name" value="AAA_11"/>
    <property type="match status" value="2"/>
</dbReference>
<name>A0A3D8J2H2_9HELI</name>
<dbReference type="RefSeq" id="WP_115568952.1">
    <property type="nucleotide sequence ID" value="NZ_NXLV01000002.1"/>
</dbReference>
<dbReference type="EMBL" id="NXLV01000002">
    <property type="protein sequence ID" value="RDU71742.1"/>
    <property type="molecule type" value="Genomic_DNA"/>
</dbReference>
<dbReference type="InterPro" id="IPR041679">
    <property type="entry name" value="DNA2/NAM7-like_C"/>
</dbReference>
<dbReference type="Pfam" id="PF13195">
    <property type="entry name" value="DUF4011"/>
    <property type="match status" value="1"/>
</dbReference>
<protein>
    <recommendedName>
        <fullName evidence="2">RAP domain-containing protein</fullName>
    </recommendedName>
</protein>
<dbReference type="Pfam" id="PF18741">
    <property type="entry name" value="MTES_1575"/>
    <property type="match status" value="1"/>
</dbReference>
<dbReference type="CDD" id="cd18808">
    <property type="entry name" value="SF1_C_Upf1"/>
    <property type="match status" value="1"/>
</dbReference>
<reference evidence="3 4" key="1">
    <citation type="submission" date="2018-04" db="EMBL/GenBank/DDBJ databases">
        <title>Novel Campyloabacter and Helicobacter Species and Strains.</title>
        <authorList>
            <person name="Mannion A.J."/>
            <person name="Shen Z."/>
            <person name="Fox J.G."/>
        </authorList>
    </citation>
    <scope>NUCLEOTIDE SEQUENCE [LARGE SCALE GENOMIC DNA]</scope>
    <source>
        <strain evidence="3 4">MIT 04-9366</strain>
    </source>
</reference>
<dbReference type="PANTHER" id="PTHR10887">
    <property type="entry name" value="DNA2/NAM7 HELICASE FAMILY"/>
    <property type="match status" value="1"/>
</dbReference>
<dbReference type="InterPro" id="IPR041677">
    <property type="entry name" value="DNA2/NAM7_AAA_11"/>
</dbReference>
<organism evidence="3 4">
    <name type="scientific">Helicobacter brantae</name>
    <dbReference type="NCBI Taxonomy" id="375927"/>
    <lineage>
        <taxon>Bacteria</taxon>
        <taxon>Pseudomonadati</taxon>
        <taxon>Campylobacterota</taxon>
        <taxon>Epsilonproteobacteria</taxon>
        <taxon>Campylobacterales</taxon>
        <taxon>Helicobacteraceae</taxon>
        <taxon>Helicobacter</taxon>
    </lineage>
</organism>
<sequence>MAKAILDGINRLKDKLIDLTKRNKLIKYSKNKTRDLAIINESLEGLYTQLVLEEKAMEFIALPDPQSDEEKELSKKDWAKKLGLSLDNIFKNSQEVQNKNQIQTLHFSDEMNKILLKIFRDSRACEQEMGRNMLYLCLGFLKWKEVQYSEEYLLSPIICIPIEITKSKSSLFPNFSLHFANQNEVDINQALKEKLRVDFDITFPEFDKCDCLDFFQKLSKIIKDREGWEIKSDIAIDFLRFEKILMYQDLRDWKGKTPLEDIEVFKDIFQGRESDGEYFSQEYEIDDPLHNELKNYPLVVDADSSQHSAIIDAVQGKNIIIEGPPGSGKSQTITNIIASFLSRKKTVLFVSEKSAALDVVYRRLRQVGLGDFCLELHSNKTKTSRVLESISNRIKKEQEKNKTLKEHISQIEAKKQEIKEYLDVLHQSYGKSEEKIFRIFWKIERYHNVSKILDFDIEDADCWDRDKLLKIQRELDDYEGLYQEIRQSRTNLDFWNGLDIQNFSEVEKEKIIKNILSTKENLTNICNLFGSLGIEDTVSEVKNAENFFEIDFQDQGDEYSCMVVLFNKINQKITELEKEVGVKNLELGEYCQILKIVKYINTIYYDYYTKITPQMLDYDMDMQIERFKEMKREFLQCRNEVLEFALEIDDIEQKSFDEWCNIEKIIQKNKDSLFAIFSSHYRRAKTELQEAMQEKLPKDKNKWIVFLRKIKKYFETKEKLTQDQDFALAFGSFFKGLDTEIQQIETIHKWLKGFQESFSQNEIQNFVIRKISSSVIRSLENTMEDIQELDILIKNKRKECKWDKSFQDDLFEMNPLEIEKFLLSAWKIIHSQLSDCTKQKLLANFDDILPLCEIRDELKKTKNQMKESYLNFDRFFATCHSVLQCVQKVEQVKTAKEILSRWVSFQRASLFLSSLGLSAIVDRVKMQQDDNARFKEIFLYNFYHSLLKKAFLEFPILERFERVAFETAIREFKRLDRELFSLNQKRIAHDAMSYPNVDYGAYLGGSAKDRRERGLIEAEIKKQKRHITLRDLIRRAPKSLQSLKPIFMMSPLSVAQYLDPEAISFDVLIIDEASQLRPEEALGAIARSNQIIIVGDPKQLPPTDFFLNKNDDDDEEESNVVSENESILDACLSIYRPIRQLRWHYRSRHEDLIRFSNSKFYDGNLVVFPSPRKNSEDELLGIGYHYVEGARYAKGSRTNILEAEKVVEYFLELIEKYPQKSIGIATFNKTQCSLIQDMIDTQELSNGLLQDYLVKWQEREEPFFVKNLENIQGDERDIILISTTYGRDPETDKLHMRFGPINSHYGWRRLNVIFTRSKERMEIFTSMKSNELITSESTHRGVRELKAFLEYAEKGFLEGLPIETEKDFDSDFEISVFNVLREFGFEVKPQVGVSGYFIDLAVKSKSENQGYILAIECDGATYHSSKSARDRDRLRQEVLERLGWSFHRIWSVDWYKNRDFEIDKLIKRVREAQIEFDSKF</sequence>
<dbReference type="InterPro" id="IPR049468">
    <property type="entry name" value="Restrct_endonuc-II-like_dom"/>
</dbReference>
<gene>
    <name evidence="3" type="ORF">CQA58_01505</name>
</gene>
<proteinExistence type="predicted"/>
<keyword evidence="1" id="KW-0175">Coiled coil</keyword>
<dbReference type="GO" id="GO:0004386">
    <property type="term" value="F:helicase activity"/>
    <property type="evidence" value="ECO:0007669"/>
    <property type="project" value="InterPro"/>
</dbReference>
<dbReference type="InterPro" id="IPR011335">
    <property type="entry name" value="Restrct_endonuc-II-like"/>
</dbReference>
<dbReference type="InterPro" id="IPR025103">
    <property type="entry name" value="DUF4011"/>
</dbReference>
<dbReference type="InterPro" id="IPR013584">
    <property type="entry name" value="RAP"/>
</dbReference>
<dbReference type="OrthoDB" id="9757917at2"/>
<feature type="domain" description="RAP" evidence="2">
    <location>
        <begin position="1415"/>
        <end position="1469"/>
    </location>
</feature>